<dbReference type="RefSeq" id="WP_072848012.1">
    <property type="nucleotide sequence ID" value="NZ_FRAH01000003.1"/>
</dbReference>
<feature type="transmembrane region" description="Helical" evidence="1">
    <location>
        <begin position="173"/>
        <end position="193"/>
    </location>
</feature>
<proteinExistence type="predicted"/>
<accession>A0A1M6KDM1</accession>
<dbReference type="AlphaFoldDB" id="A0A1M6KDM1"/>
<name>A0A1M6KDM1_9FIRM</name>
<sequence length="194" mass="20155">MSKAILIALVLGIGAGVVMPEGVSGFLDTASSYMLLILLFSVGIDMGVNREVFGQIRRMGLRILVIPLGVVLGSLAGGAVCAMILRMDVKEGLAITSGLGWYSLSGILMTEAGNPIGGTISFLSNVFREVLTFLLVPVLAGRNVYTAIAPAGATAMDTTLPLLSKYTDSKTAILAFVSGVICTLAMPVLVPLFC</sequence>
<dbReference type="EMBL" id="FRAH01000003">
    <property type="protein sequence ID" value="SHJ57031.1"/>
    <property type="molecule type" value="Genomic_DNA"/>
</dbReference>
<dbReference type="PANTHER" id="PTHR35804:SF1">
    <property type="entry name" value="LYSINE EXPORTER LYSO"/>
    <property type="match status" value="1"/>
</dbReference>
<dbReference type="OrthoDB" id="371078at2"/>
<feature type="transmembrane region" description="Helical" evidence="1">
    <location>
        <begin position="30"/>
        <end position="48"/>
    </location>
</feature>
<keyword evidence="1" id="KW-0812">Transmembrane</keyword>
<evidence type="ECO:0008006" key="4">
    <source>
        <dbReference type="Google" id="ProtNLM"/>
    </source>
</evidence>
<dbReference type="Proteomes" id="UP000183975">
    <property type="component" value="Unassembled WGS sequence"/>
</dbReference>
<keyword evidence="3" id="KW-1185">Reference proteome</keyword>
<feature type="transmembrane region" description="Helical" evidence="1">
    <location>
        <begin position="130"/>
        <end position="153"/>
    </location>
</feature>
<feature type="transmembrane region" description="Helical" evidence="1">
    <location>
        <begin position="99"/>
        <end position="123"/>
    </location>
</feature>
<dbReference type="InterPro" id="IPR005642">
    <property type="entry name" value="LysO"/>
</dbReference>
<gene>
    <name evidence="2" type="ORF">SAMN02745138_00132</name>
</gene>
<feature type="transmembrane region" description="Helical" evidence="1">
    <location>
        <begin position="60"/>
        <end position="87"/>
    </location>
</feature>
<dbReference type="PANTHER" id="PTHR35804">
    <property type="entry name" value="LYSINE EXPORTER LYSO"/>
    <property type="match status" value="1"/>
</dbReference>
<dbReference type="GO" id="GO:0015661">
    <property type="term" value="F:L-lysine efflux transmembrane transporter activity"/>
    <property type="evidence" value="ECO:0007669"/>
    <property type="project" value="InterPro"/>
</dbReference>
<reference evidence="2 3" key="1">
    <citation type="submission" date="2016-11" db="EMBL/GenBank/DDBJ databases">
        <authorList>
            <person name="Jaros S."/>
            <person name="Januszkiewicz K."/>
            <person name="Wedrychowicz H."/>
        </authorList>
    </citation>
    <scope>NUCLEOTIDE SEQUENCE [LARGE SCALE GENOMIC DNA]</scope>
    <source>
        <strain evidence="2 3">DSM 14214</strain>
    </source>
</reference>
<organism evidence="2 3">
    <name type="scientific">Anaerotignum lactatifermentans DSM 14214</name>
    <dbReference type="NCBI Taxonomy" id="1121323"/>
    <lineage>
        <taxon>Bacteria</taxon>
        <taxon>Bacillati</taxon>
        <taxon>Bacillota</taxon>
        <taxon>Clostridia</taxon>
        <taxon>Lachnospirales</taxon>
        <taxon>Anaerotignaceae</taxon>
        <taxon>Anaerotignum</taxon>
    </lineage>
</organism>
<dbReference type="GO" id="GO:0005886">
    <property type="term" value="C:plasma membrane"/>
    <property type="evidence" value="ECO:0007669"/>
    <property type="project" value="TreeGrafter"/>
</dbReference>
<evidence type="ECO:0000313" key="3">
    <source>
        <dbReference type="Proteomes" id="UP000183975"/>
    </source>
</evidence>
<protein>
    <recommendedName>
        <fullName evidence="4">Lysine exporter LysO family protein</fullName>
    </recommendedName>
</protein>
<evidence type="ECO:0000256" key="1">
    <source>
        <dbReference type="SAM" id="Phobius"/>
    </source>
</evidence>
<keyword evidence="1" id="KW-1133">Transmembrane helix</keyword>
<evidence type="ECO:0000313" key="2">
    <source>
        <dbReference type="EMBL" id="SHJ57031.1"/>
    </source>
</evidence>
<dbReference type="Pfam" id="PF03956">
    <property type="entry name" value="Lys_export"/>
    <property type="match status" value="1"/>
</dbReference>
<keyword evidence="1" id="KW-0472">Membrane</keyword>